<organism evidence="2 3">
    <name type="scientific">Candidatus Nitronereus thalassa</name>
    <dbReference type="NCBI Taxonomy" id="3020898"/>
    <lineage>
        <taxon>Bacteria</taxon>
        <taxon>Pseudomonadati</taxon>
        <taxon>Nitrospirota</taxon>
        <taxon>Nitrospiria</taxon>
        <taxon>Nitrospirales</taxon>
        <taxon>Nitrospiraceae</taxon>
        <taxon>Candidatus Nitronereus</taxon>
    </lineage>
</organism>
<dbReference type="EMBL" id="JAQOUE010000001">
    <property type="protein sequence ID" value="MDT7043545.1"/>
    <property type="molecule type" value="Genomic_DNA"/>
</dbReference>
<gene>
    <name evidence="2" type="ORF">PPG34_14395</name>
</gene>
<proteinExistence type="predicted"/>
<evidence type="ECO:0000313" key="2">
    <source>
        <dbReference type="EMBL" id="MDT7043545.1"/>
    </source>
</evidence>
<protein>
    <recommendedName>
        <fullName evidence="1">Nucleoside phosphorylase domain-containing protein</fullName>
    </recommendedName>
</protein>
<dbReference type="RefSeq" id="WP_313834111.1">
    <property type="nucleotide sequence ID" value="NZ_JAQOUE010000001.1"/>
</dbReference>
<dbReference type="Proteomes" id="UP001250932">
    <property type="component" value="Unassembled WGS sequence"/>
</dbReference>
<keyword evidence="3" id="KW-1185">Reference proteome</keyword>
<feature type="domain" description="Nucleoside phosphorylase" evidence="1">
    <location>
        <begin position="44"/>
        <end position="238"/>
    </location>
</feature>
<accession>A0ABU3KAV5</accession>
<name>A0ABU3KAV5_9BACT</name>
<dbReference type="Gene3D" id="3.40.50.1580">
    <property type="entry name" value="Nucleoside phosphorylase domain"/>
    <property type="match status" value="1"/>
</dbReference>
<dbReference type="InterPro" id="IPR000845">
    <property type="entry name" value="Nucleoside_phosphorylase_d"/>
</dbReference>
<comment type="caution">
    <text evidence="2">The sequence shown here is derived from an EMBL/GenBank/DDBJ whole genome shotgun (WGS) entry which is preliminary data.</text>
</comment>
<dbReference type="InterPro" id="IPR035994">
    <property type="entry name" value="Nucleoside_phosphorylase_sf"/>
</dbReference>
<dbReference type="SUPFAM" id="SSF53167">
    <property type="entry name" value="Purine and uridine phosphorylases"/>
    <property type="match status" value="1"/>
</dbReference>
<reference evidence="2 3" key="1">
    <citation type="journal article" date="2023" name="ISME J.">
        <title>Cultivation and genomic characterization of novel and ubiquitous marine nitrite-oxidizing bacteria from the Nitrospirales.</title>
        <authorList>
            <person name="Mueller A.J."/>
            <person name="Daebeler A."/>
            <person name="Herbold C.W."/>
            <person name="Kirkegaard R.H."/>
            <person name="Daims H."/>
        </authorList>
    </citation>
    <scope>NUCLEOTIDE SEQUENCE [LARGE SCALE GENOMIC DNA]</scope>
    <source>
        <strain evidence="2 3">EB</strain>
    </source>
</reference>
<dbReference type="Pfam" id="PF01048">
    <property type="entry name" value="PNP_UDP_1"/>
    <property type="match status" value="1"/>
</dbReference>
<evidence type="ECO:0000259" key="1">
    <source>
        <dbReference type="Pfam" id="PF01048"/>
    </source>
</evidence>
<sequence length="298" mass="33335">MVVPGRKKSVIRPNSPEGRNNGARFFFIAILSISTPNLECLLQRIAIFTATRWEFQAIQQALAGGRTKKTEGLRQYTVDWPSGSATVIQTGIGLQKAKKACRQILTGTHYDLAISSGFAGALISSSIGALVIPNVVVLGRGESAEGSESFSYHCNVEYSSIIRRVQKSLNLQCVSDALVSVSWIVCSASEKRALSKKYQASALDMESAGIAAVAQEYQVPFLVIRTVSDLNDETLPQEFNFFLSPTFWMKGLWRMVSRPALWWHVYRLRQQSKVASRELTRFFEMFVTHLRQRETCQL</sequence>
<dbReference type="PANTHER" id="PTHR46832">
    <property type="entry name" value="5'-METHYLTHIOADENOSINE/S-ADENOSYLHOMOCYSTEINE NUCLEOSIDASE"/>
    <property type="match status" value="1"/>
</dbReference>
<evidence type="ECO:0000313" key="3">
    <source>
        <dbReference type="Proteomes" id="UP001250932"/>
    </source>
</evidence>
<dbReference type="PANTHER" id="PTHR46832:SF1">
    <property type="entry name" value="5'-METHYLTHIOADENOSINE_S-ADENOSYLHOMOCYSTEINE NUCLEOSIDASE"/>
    <property type="match status" value="1"/>
</dbReference>